<dbReference type="PANTHER" id="PTHR43201:SF8">
    <property type="entry name" value="ACYL-COA SYNTHETASE FAMILY MEMBER 3"/>
    <property type="match status" value="1"/>
</dbReference>
<dbReference type="Gene3D" id="3.40.50.12780">
    <property type="entry name" value="N-terminal domain of ligase-like"/>
    <property type="match status" value="1"/>
</dbReference>
<evidence type="ECO:0000259" key="2">
    <source>
        <dbReference type="Pfam" id="PF00501"/>
    </source>
</evidence>
<dbReference type="InterPro" id="IPR000873">
    <property type="entry name" value="AMP-dep_synth/lig_dom"/>
</dbReference>
<dbReference type="PROSITE" id="PS00455">
    <property type="entry name" value="AMP_BINDING"/>
    <property type="match status" value="1"/>
</dbReference>
<evidence type="ECO:0000313" key="5">
    <source>
        <dbReference type="Proteomes" id="UP000298133"/>
    </source>
</evidence>
<dbReference type="GO" id="GO:0031956">
    <property type="term" value="F:medium-chain fatty acid-CoA ligase activity"/>
    <property type="evidence" value="ECO:0007669"/>
    <property type="project" value="TreeGrafter"/>
</dbReference>
<reference evidence="4 5" key="1">
    <citation type="submission" date="2019-03" db="EMBL/GenBank/DDBJ databases">
        <title>Draft genome of Gammaproteobacteria bacterium LSUCC0057, a member of the SAR92 clade.</title>
        <authorList>
            <person name="Lanclos V.C."/>
            <person name="Doiron C."/>
            <person name="Henson M.W."/>
            <person name="Thrash J.C."/>
        </authorList>
    </citation>
    <scope>NUCLEOTIDE SEQUENCE [LARGE SCALE GENOMIC DNA]</scope>
    <source>
        <strain evidence="4 5">LSUCC0057</strain>
    </source>
</reference>
<feature type="domain" description="AMP-dependent synthetase/ligase" evidence="2">
    <location>
        <begin position="11"/>
        <end position="364"/>
    </location>
</feature>
<dbReference type="EMBL" id="SPIA01000001">
    <property type="protein sequence ID" value="TFH68645.1"/>
    <property type="molecule type" value="Genomic_DNA"/>
</dbReference>
<dbReference type="Proteomes" id="UP000298133">
    <property type="component" value="Unassembled WGS sequence"/>
</dbReference>
<proteinExistence type="inferred from homology"/>
<dbReference type="OrthoDB" id="9047442at2"/>
<evidence type="ECO:0000259" key="3">
    <source>
        <dbReference type="Pfam" id="PF13193"/>
    </source>
</evidence>
<dbReference type="InterPro" id="IPR025110">
    <property type="entry name" value="AMP-bd_C"/>
</dbReference>
<protein>
    <submittedName>
        <fullName evidence="4">Malonyl-CoA synthase</fullName>
    </submittedName>
</protein>
<gene>
    <name evidence="4" type="ORF">E3W66_01420</name>
</gene>
<dbReference type="InterPro" id="IPR045851">
    <property type="entry name" value="AMP-bd_C_sf"/>
</dbReference>
<dbReference type="SUPFAM" id="SSF56801">
    <property type="entry name" value="Acetyl-CoA synthetase-like"/>
    <property type="match status" value="1"/>
</dbReference>
<dbReference type="GO" id="GO:0006631">
    <property type="term" value="P:fatty acid metabolic process"/>
    <property type="evidence" value="ECO:0007669"/>
    <property type="project" value="TreeGrafter"/>
</dbReference>
<feature type="domain" description="AMP-binding enzyme C-terminal" evidence="3">
    <location>
        <begin position="415"/>
        <end position="489"/>
    </location>
</feature>
<dbReference type="PANTHER" id="PTHR43201">
    <property type="entry name" value="ACYL-COA SYNTHETASE"/>
    <property type="match status" value="1"/>
</dbReference>
<keyword evidence="5" id="KW-1185">Reference proteome</keyword>
<evidence type="ECO:0000313" key="4">
    <source>
        <dbReference type="EMBL" id="TFH68645.1"/>
    </source>
</evidence>
<dbReference type="CDD" id="cd05941">
    <property type="entry name" value="MCS"/>
    <property type="match status" value="1"/>
</dbReference>
<accession>A0A4Y8UII5</accession>
<organism evidence="4 5">
    <name type="scientific">Gammaproteobacteria bacterium LSUCC0057</name>
    <dbReference type="NCBI Taxonomy" id="2559237"/>
    <lineage>
        <taxon>Bacteria</taxon>
        <taxon>Pseudomonadati</taxon>
        <taxon>Pseudomonadota</taxon>
        <taxon>Gammaproteobacteria</taxon>
        <taxon>Cellvibrionales</taxon>
        <taxon>Porticoccaceae</taxon>
        <taxon>SAR92 clade</taxon>
    </lineage>
</organism>
<dbReference type="InterPro" id="IPR020845">
    <property type="entry name" value="AMP-binding_CS"/>
</dbReference>
<dbReference type="InterPro" id="IPR042099">
    <property type="entry name" value="ANL_N_sf"/>
</dbReference>
<dbReference type="Gene3D" id="3.30.300.30">
    <property type="match status" value="1"/>
</dbReference>
<evidence type="ECO:0000256" key="1">
    <source>
        <dbReference type="ARBA" id="ARBA00006432"/>
    </source>
</evidence>
<dbReference type="NCBIfam" id="NF005702">
    <property type="entry name" value="PRK07514.1"/>
    <property type="match status" value="1"/>
</dbReference>
<dbReference type="Pfam" id="PF00501">
    <property type="entry name" value="AMP-binding"/>
    <property type="match status" value="1"/>
</dbReference>
<dbReference type="AlphaFoldDB" id="A0A4Y8UII5"/>
<dbReference type="Pfam" id="PF13193">
    <property type="entry name" value="AMP-binding_C"/>
    <property type="match status" value="1"/>
</dbReference>
<comment type="caution">
    <text evidence="4">The sequence shown here is derived from an EMBL/GenBank/DDBJ whole genome shotgun (WGS) entry which is preliminary data.</text>
</comment>
<comment type="similarity">
    <text evidence="1">Belongs to the ATP-dependent AMP-binding enzyme family.</text>
</comment>
<sequence>MVNGNLYAHFQAVFQRRGDAPALTTADGQQLSFTELDQLAGRMASCLAAHGLVCGDRVSVQVEKSLSALALYLGCLRGGFVFHPLNTGYKEQELAYFLTNAEPSLMVCDSRDLALLDPLCAEAGVTTLLTLNSDGSGTLSDQLAQVSEPHPVVALPGDALAALLYSSGTTGQPKGIMLSHENLRSNAASLVDCWGFSEQDVLLHALPIFHVHGLFVALGCVFLSGASMRWLAGFNLAEVMTALPSATVMMGVPTYYTRLLAEPSFGDAHVANMRLFISGSAPLLVETFNDFEQRTGHRILERYGMTETNMNTSNPLQGERRAGTVGLPLPGVEVRITDDSDQPLAVGEIGNLQVRGENVFQGYWKMPQKTAEDFTADGFFNTGDKGQISEDGYVSIVGRAKDMVISGGLNIYPKEIELLVDELPGVSESAVIGVAHADFGEAVVAVVVGDAEATDEATIIAALKQQISAFKVPKRVVFVDQLPRNTMGKVQKNLLREQFANLVS</sequence>
<name>A0A4Y8UII5_9GAMM</name>